<evidence type="ECO:0000256" key="3">
    <source>
        <dbReference type="ARBA" id="ARBA00023002"/>
    </source>
</evidence>
<keyword evidence="8" id="KW-1185">Reference proteome</keyword>
<dbReference type="RefSeq" id="WP_184477997.1">
    <property type="nucleotide sequence ID" value="NZ_JACHIV010000001.1"/>
</dbReference>
<dbReference type="Gene3D" id="1.10.1040.10">
    <property type="entry name" value="N-(1-d-carboxylethyl)-l-norvaline Dehydrogenase, domain 2"/>
    <property type="match status" value="1"/>
</dbReference>
<keyword evidence="4" id="KW-0566">Pantothenate biosynthesis</keyword>
<dbReference type="GO" id="GO:0005737">
    <property type="term" value="C:cytoplasm"/>
    <property type="evidence" value="ECO:0007669"/>
    <property type="project" value="TreeGrafter"/>
</dbReference>
<dbReference type="Gene3D" id="3.40.50.720">
    <property type="entry name" value="NAD(P)-binding Rossmann-like Domain"/>
    <property type="match status" value="1"/>
</dbReference>
<feature type="domain" description="Ketopantoate reductase C-terminal" evidence="6">
    <location>
        <begin position="167"/>
        <end position="288"/>
    </location>
</feature>
<dbReference type="GO" id="GO:0008677">
    <property type="term" value="F:2-dehydropantoate 2-reductase activity"/>
    <property type="evidence" value="ECO:0007669"/>
    <property type="project" value="UniProtKB-EC"/>
</dbReference>
<dbReference type="SUPFAM" id="SSF48179">
    <property type="entry name" value="6-phosphogluconate dehydrogenase C-terminal domain-like"/>
    <property type="match status" value="1"/>
</dbReference>
<gene>
    <name evidence="7" type="ORF">BJ969_001374</name>
</gene>
<dbReference type="Proteomes" id="UP000580474">
    <property type="component" value="Unassembled WGS sequence"/>
</dbReference>
<dbReference type="InterPro" id="IPR036291">
    <property type="entry name" value="NAD(P)-bd_dom_sf"/>
</dbReference>
<dbReference type="Pfam" id="PF02558">
    <property type="entry name" value="ApbA"/>
    <property type="match status" value="1"/>
</dbReference>
<comment type="pathway">
    <text evidence="4">Cofactor biosynthesis; (R)-pantothenate biosynthesis; (R)-pantoate from 3-methyl-2-oxobutanoate: step 2/2.</text>
</comment>
<dbReference type="EMBL" id="JACHIV010000001">
    <property type="protein sequence ID" value="MBB5068286.1"/>
    <property type="molecule type" value="Genomic_DNA"/>
</dbReference>
<comment type="caution">
    <text evidence="7">The sequence shown here is derived from an EMBL/GenBank/DDBJ whole genome shotgun (WGS) entry which is preliminary data.</text>
</comment>
<accession>A0A840N823</accession>
<dbReference type="GO" id="GO:0015940">
    <property type="term" value="P:pantothenate biosynthetic process"/>
    <property type="evidence" value="ECO:0007669"/>
    <property type="project" value="UniProtKB-UniPathway"/>
</dbReference>
<dbReference type="FunFam" id="1.10.1040.10:FF:000017">
    <property type="entry name" value="2-dehydropantoate 2-reductase"/>
    <property type="match status" value="1"/>
</dbReference>
<comment type="catalytic activity">
    <reaction evidence="4">
        <text>(R)-pantoate + NADP(+) = 2-dehydropantoate + NADPH + H(+)</text>
        <dbReference type="Rhea" id="RHEA:16233"/>
        <dbReference type="ChEBI" id="CHEBI:11561"/>
        <dbReference type="ChEBI" id="CHEBI:15378"/>
        <dbReference type="ChEBI" id="CHEBI:15980"/>
        <dbReference type="ChEBI" id="CHEBI:57783"/>
        <dbReference type="ChEBI" id="CHEBI:58349"/>
        <dbReference type="EC" id="1.1.1.169"/>
    </reaction>
</comment>
<keyword evidence="3 4" id="KW-0560">Oxidoreductase</keyword>
<dbReference type="UniPathway" id="UPA00028">
    <property type="reaction ID" value="UER00004"/>
</dbReference>
<evidence type="ECO:0000259" key="6">
    <source>
        <dbReference type="Pfam" id="PF08546"/>
    </source>
</evidence>
<evidence type="ECO:0000313" key="7">
    <source>
        <dbReference type="EMBL" id="MBB5068286.1"/>
    </source>
</evidence>
<dbReference type="PANTHER" id="PTHR21708">
    <property type="entry name" value="PROBABLE 2-DEHYDROPANTOATE 2-REDUCTASE"/>
    <property type="match status" value="1"/>
</dbReference>
<feature type="domain" description="Ketopantoate reductase N-terminal" evidence="5">
    <location>
        <begin position="6"/>
        <end position="143"/>
    </location>
</feature>
<evidence type="ECO:0000259" key="5">
    <source>
        <dbReference type="Pfam" id="PF02558"/>
    </source>
</evidence>
<evidence type="ECO:0000256" key="2">
    <source>
        <dbReference type="ARBA" id="ARBA00022857"/>
    </source>
</evidence>
<protein>
    <recommendedName>
        <fullName evidence="4">2-dehydropantoate 2-reductase</fullName>
        <ecNumber evidence="4">1.1.1.169</ecNumber>
    </recommendedName>
    <alternativeName>
        <fullName evidence="4">Ketopantoate reductase</fullName>
    </alternativeName>
</protein>
<dbReference type="AlphaFoldDB" id="A0A840N823"/>
<dbReference type="NCBIfam" id="NF005091">
    <property type="entry name" value="PRK06522.2-2"/>
    <property type="match status" value="1"/>
</dbReference>
<name>A0A840N823_9PSEU</name>
<dbReference type="InterPro" id="IPR013328">
    <property type="entry name" value="6PGD_dom2"/>
</dbReference>
<evidence type="ECO:0000256" key="4">
    <source>
        <dbReference type="RuleBase" id="RU362068"/>
    </source>
</evidence>
<dbReference type="InterPro" id="IPR013332">
    <property type="entry name" value="KPR_N"/>
</dbReference>
<evidence type="ECO:0000313" key="8">
    <source>
        <dbReference type="Proteomes" id="UP000580474"/>
    </source>
</evidence>
<dbReference type="InterPro" id="IPR008927">
    <property type="entry name" value="6-PGluconate_DH-like_C_sf"/>
</dbReference>
<sequence length="293" mass="31112">MRTQRIAVIGGGAVGGALAAAAQDTGHEVVLCVRTPFEVLVLDTPDGRREVPVRVITDPAQAGPVDWVLVATKVQDVGGAGDWLSAFDAEGTPVVAVQNGVEHHDSLAPLLARSPVLPALLYGGAERVRAGHVRRHSAKLRLVVPAGTLGERLRAVLCDPEVTPTDDFRTETWRKMLTNLAANPISALTMRRLDVFADGEVMALAKAVVTEGVAVARAEGAELGTADADRAIEAFEVLAPGTGTSMLYDREAGLRTEHEHITGALVRAARRHGIPVPRNETLLTLLRALPENR</sequence>
<dbReference type="Pfam" id="PF08546">
    <property type="entry name" value="ApbA_C"/>
    <property type="match status" value="1"/>
</dbReference>
<dbReference type="PANTHER" id="PTHR21708:SF26">
    <property type="entry name" value="2-DEHYDROPANTOATE 2-REDUCTASE"/>
    <property type="match status" value="1"/>
</dbReference>
<dbReference type="EC" id="1.1.1.169" evidence="4"/>
<keyword evidence="2 4" id="KW-0521">NADP</keyword>
<evidence type="ECO:0000256" key="1">
    <source>
        <dbReference type="ARBA" id="ARBA00007870"/>
    </source>
</evidence>
<comment type="function">
    <text evidence="4">Catalyzes the NADPH-dependent reduction of ketopantoate into pantoic acid.</text>
</comment>
<dbReference type="NCBIfam" id="TIGR00745">
    <property type="entry name" value="apbA_panE"/>
    <property type="match status" value="1"/>
</dbReference>
<proteinExistence type="inferred from homology"/>
<organism evidence="7 8">
    <name type="scientific">Saccharopolyspora gloriosae</name>
    <dbReference type="NCBI Taxonomy" id="455344"/>
    <lineage>
        <taxon>Bacteria</taxon>
        <taxon>Bacillati</taxon>
        <taxon>Actinomycetota</taxon>
        <taxon>Actinomycetes</taxon>
        <taxon>Pseudonocardiales</taxon>
        <taxon>Pseudonocardiaceae</taxon>
        <taxon>Saccharopolyspora</taxon>
    </lineage>
</organism>
<dbReference type="SUPFAM" id="SSF51735">
    <property type="entry name" value="NAD(P)-binding Rossmann-fold domains"/>
    <property type="match status" value="1"/>
</dbReference>
<dbReference type="InterPro" id="IPR013752">
    <property type="entry name" value="KPA_reductase"/>
</dbReference>
<comment type="similarity">
    <text evidence="1 4">Belongs to the ketopantoate reductase family.</text>
</comment>
<dbReference type="InterPro" id="IPR003710">
    <property type="entry name" value="ApbA"/>
</dbReference>
<reference evidence="7 8" key="1">
    <citation type="submission" date="2020-08" db="EMBL/GenBank/DDBJ databases">
        <title>Sequencing the genomes of 1000 actinobacteria strains.</title>
        <authorList>
            <person name="Klenk H.-P."/>
        </authorList>
    </citation>
    <scope>NUCLEOTIDE SEQUENCE [LARGE SCALE GENOMIC DNA]</scope>
    <source>
        <strain evidence="7 8">DSM 45582</strain>
    </source>
</reference>
<dbReference type="InterPro" id="IPR051402">
    <property type="entry name" value="KPR-Related"/>
</dbReference>